<comment type="caution">
    <text evidence="3">The sequence shown here is derived from an EMBL/GenBank/DDBJ whole genome shotgun (WGS) entry which is preliminary data.</text>
</comment>
<evidence type="ECO:0000313" key="4">
    <source>
        <dbReference type="Proteomes" id="UP000539957"/>
    </source>
</evidence>
<accession>A0A7W7IS24</accession>
<keyword evidence="2" id="KW-0812">Transmembrane</keyword>
<keyword evidence="2" id="KW-1133">Transmembrane helix</keyword>
<dbReference type="RefSeq" id="WP_184271327.1">
    <property type="nucleotide sequence ID" value="NZ_JACHKY010000004.1"/>
</dbReference>
<keyword evidence="4" id="KW-1185">Reference proteome</keyword>
<dbReference type="EMBL" id="JACHKY010000004">
    <property type="protein sequence ID" value="MBB4798960.1"/>
    <property type="molecule type" value="Genomic_DNA"/>
</dbReference>
<dbReference type="Proteomes" id="UP000539957">
    <property type="component" value="Unassembled WGS sequence"/>
</dbReference>
<evidence type="ECO:0000256" key="2">
    <source>
        <dbReference type="SAM" id="Phobius"/>
    </source>
</evidence>
<sequence>MEPADPPGTDPADRAPREHQLSRRSNAPSVSPWLLIGVILLLGAAIYVASALF</sequence>
<name>A0A7W7IS24_9CAUL</name>
<feature type="transmembrane region" description="Helical" evidence="2">
    <location>
        <begin position="33"/>
        <end position="52"/>
    </location>
</feature>
<evidence type="ECO:0000256" key="1">
    <source>
        <dbReference type="SAM" id="MobiDB-lite"/>
    </source>
</evidence>
<proteinExistence type="predicted"/>
<gene>
    <name evidence="3" type="ORF">HNP32_002714</name>
</gene>
<organism evidence="3 4">
    <name type="scientific">Brevundimonas bullata</name>
    <dbReference type="NCBI Taxonomy" id="13160"/>
    <lineage>
        <taxon>Bacteria</taxon>
        <taxon>Pseudomonadati</taxon>
        <taxon>Pseudomonadota</taxon>
        <taxon>Alphaproteobacteria</taxon>
        <taxon>Caulobacterales</taxon>
        <taxon>Caulobacteraceae</taxon>
        <taxon>Brevundimonas</taxon>
    </lineage>
</organism>
<feature type="compositionally biased region" description="Basic and acidic residues" evidence="1">
    <location>
        <begin position="11"/>
        <end position="21"/>
    </location>
</feature>
<feature type="region of interest" description="Disordered" evidence="1">
    <location>
        <begin position="1"/>
        <end position="28"/>
    </location>
</feature>
<protein>
    <submittedName>
        <fullName evidence="3">Uncharacterized protein</fullName>
    </submittedName>
</protein>
<reference evidence="3 4" key="1">
    <citation type="submission" date="2020-08" db="EMBL/GenBank/DDBJ databases">
        <title>Functional genomics of gut bacteria from endangered species of beetles.</title>
        <authorList>
            <person name="Carlos-Shanley C."/>
        </authorList>
    </citation>
    <scope>NUCLEOTIDE SEQUENCE [LARGE SCALE GENOMIC DNA]</scope>
    <source>
        <strain evidence="3 4">S00123</strain>
    </source>
</reference>
<dbReference type="AlphaFoldDB" id="A0A7W7IS24"/>
<keyword evidence="2" id="KW-0472">Membrane</keyword>
<evidence type="ECO:0000313" key="3">
    <source>
        <dbReference type="EMBL" id="MBB4798960.1"/>
    </source>
</evidence>